<dbReference type="Proteomes" id="UP000289734">
    <property type="component" value="Unassembled WGS sequence"/>
</dbReference>
<sequence length="345" mass="41362">MKNLFFKINIFFFLINLSSFSQEIILKGTVLDENENPLYGANIYFEGTTIGTVSNEKGYFELKLTNQINSIFVISYIGYKEVYFKNYTIFKDKIHQVYLQPEIESLNEIIVKNHLFSRKDFLKSFKENFLGEKKFWKECIIVNEDDLIFDYDYNKHTFYAKSYEDLIIRNDYLGYKIIYKLEDFEVKFTSKSLSKSQIIQSFYSGISRFIEINNEKRIIKRREKAYENSTLQFFRWISKNDWSDKSYLLFDGSFNIDPNNYLKINSLNNFYNVSVFKIEKDLKPKNFISELNILYRRKYQSKIIFYTNNFLIDFYGLNNEIENIIFSGDMTKKKISEMLPADYGM</sequence>
<dbReference type="Pfam" id="PF13715">
    <property type="entry name" value="CarbopepD_reg_2"/>
    <property type="match status" value="1"/>
</dbReference>
<keyword evidence="1" id="KW-0645">Protease</keyword>
<dbReference type="Gene3D" id="2.60.40.1120">
    <property type="entry name" value="Carboxypeptidase-like, regulatory domain"/>
    <property type="match status" value="1"/>
</dbReference>
<dbReference type="AlphaFoldDB" id="A0A4Q1KYG9"/>
<organism evidence="1 2">
    <name type="scientific">Flavobacterium piscinae</name>
    <dbReference type="NCBI Taxonomy" id="2506424"/>
    <lineage>
        <taxon>Bacteria</taxon>
        <taxon>Pseudomonadati</taxon>
        <taxon>Bacteroidota</taxon>
        <taxon>Flavobacteriia</taxon>
        <taxon>Flavobacteriales</taxon>
        <taxon>Flavobacteriaceae</taxon>
        <taxon>Flavobacterium</taxon>
    </lineage>
</organism>
<proteinExistence type="predicted"/>
<name>A0A4Q1KYG9_9FLAO</name>
<dbReference type="SUPFAM" id="SSF49464">
    <property type="entry name" value="Carboxypeptidase regulatory domain-like"/>
    <property type="match status" value="1"/>
</dbReference>
<evidence type="ECO:0000313" key="2">
    <source>
        <dbReference type="Proteomes" id="UP000289734"/>
    </source>
</evidence>
<dbReference type="OrthoDB" id="1223654at2"/>
<keyword evidence="1" id="KW-0121">Carboxypeptidase</keyword>
<dbReference type="RefSeq" id="WP_129463187.1">
    <property type="nucleotide sequence ID" value="NZ_SBKQ01000002.1"/>
</dbReference>
<evidence type="ECO:0000313" key="1">
    <source>
        <dbReference type="EMBL" id="RXR34780.1"/>
    </source>
</evidence>
<keyword evidence="1" id="KW-0378">Hydrolase</keyword>
<gene>
    <name evidence="1" type="ORF">EQG68_02400</name>
</gene>
<dbReference type="EMBL" id="SBKQ01000002">
    <property type="protein sequence ID" value="RXR34780.1"/>
    <property type="molecule type" value="Genomic_DNA"/>
</dbReference>
<reference evidence="2" key="1">
    <citation type="submission" date="2019-01" db="EMBL/GenBank/DDBJ databases">
        <title>Cytophagaceae bacterium strain CAR-16.</title>
        <authorList>
            <person name="Chen W.-M."/>
        </authorList>
    </citation>
    <scope>NUCLEOTIDE SEQUENCE [LARGE SCALE GENOMIC DNA]</scope>
    <source>
        <strain evidence="2">ICH-30</strain>
    </source>
</reference>
<protein>
    <submittedName>
        <fullName evidence="1">Carboxypeptidase-like regulatory domain-containing protein</fullName>
    </submittedName>
</protein>
<dbReference type="GO" id="GO:0004180">
    <property type="term" value="F:carboxypeptidase activity"/>
    <property type="evidence" value="ECO:0007669"/>
    <property type="project" value="UniProtKB-KW"/>
</dbReference>
<dbReference type="InterPro" id="IPR008969">
    <property type="entry name" value="CarboxyPept-like_regulatory"/>
</dbReference>
<keyword evidence="2" id="KW-1185">Reference proteome</keyword>
<accession>A0A4Q1KYG9</accession>
<comment type="caution">
    <text evidence="1">The sequence shown here is derived from an EMBL/GenBank/DDBJ whole genome shotgun (WGS) entry which is preliminary data.</text>
</comment>